<feature type="transmembrane region" description="Helical" evidence="4">
    <location>
        <begin position="901"/>
        <end position="928"/>
    </location>
</feature>
<evidence type="ECO:0000256" key="1">
    <source>
        <dbReference type="ARBA" id="ARBA00004141"/>
    </source>
</evidence>
<dbReference type="GO" id="GO:0034967">
    <property type="term" value="C:Set3 complex"/>
    <property type="evidence" value="ECO:0007669"/>
    <property type="project" value="TreeGrafter"/>
</dbReference>
<reference evidence="6 7" key="1">
    <citation type="submission" date="2019-04" db="EMBL/GenBank/DDBJ databases">
        <title>Friends and foes A comparative genomics study of 23 Aspergillus species from section Flavi.</title>
        <authorList>
            <consortium name="DOE Joint Genome Institute"/>
            <person name="Kjaerbolling I."/>
            <person name="Vesth T."/>
            <person name="Frisvad J.C."/>
            <person name="Nybo J.L."/>
            <person name="Theobald S."/>
            <person name="Kildgaard S."/>
            <person name="Isbrandt T."/>
            <person name="Kuo A."/>
            <person name="Sato A."/>
            <person name="Lyhne E.K."/>
            <person name="Kogle M.E."/>
            <person name="Wiebenga A."/>
            <person name="Kun R.S."/>
            <person name="Lubbers R.J."/>
            <person name="Makela M.R."/>
            <person name="Barry K."/>
            <person name="Chovatia M."/>
            <person name="Clum A."/>
            <person name="Daum C."/>
            <person name="Haridas S."/>
            <person name="He G."/>
            <person name="LaButti K."/>
            <person name="Lipzen A."/>
            <person name="Mondo S."/>
            <person name="Riley R."/>
            <person name="Salamov A."/>
            <person name="Simmons B.A."/>
            <person name="Magnuson J.K."/>
            <person name="Henrissat B."/>
            <person name="Mortensen U.H."/>
            <person name="Larsen T.O."/>
            <person name="Devries R.P."/>
            <person name="Grigoriev I.V."/>
            <person name="Machida M."/>
            <person name="Baker S.E."/>
            <person name="Andersen M.R."/>
        </authorList>
    </citation>
    <scope>NUCLEOTIDE SEQUENCE [LARGE SCALE GENOMIC DNA]</scope>
    <source>
        <strain evidence="6 7">CBS 151.66</strain>
    </source>
</reference>
<feature type="transmembrane region" description="Helical" evidence="4">
    <location>
        <begin position="1110"/>
        <end position="1128"/>
    </location>
</feature>
<feature type="region of interest" description="Disordered" evidence="3">
    <location>
        <begin position="791"/>
        <end position="878"/>
    </location>
</feature>
<feature type="transmembrane region" description="Helical" evidence="4">
    <location>
        <begin position="1211"/>
        <end position="1232"/>
    </location>
</feature>
<dbReference type="SUPFAM" id="SSF103473">
    <property type="entry name" value="MFS general substrate transporter"/>
    <property type="match status" value="1"/>
</dbReference>
<feature type="compositionally biased region" description="Basic residues" evidence="3">
    <location>
        <begin position="116"/>
        <end position="129"/>
    </location>
</feature>
<feature type="region of interest" description="Disordered" evidence="3">
    <location>
        <begin position="85"/>
        <end position="184"/>
    </location>
</feature>
<dbReference type="Gene3D" id="3.30.40.10">
    <property type="entry name" value="Zinc/RING finger domain, C3HC4 (zinc finger)"/>
    <property type="match status" value="1"/>
</dbReference>
<dbReference type="GO" id="GO:0070210">
    <property type="term" value="C:Rpd3L-Expanded complex"/>
    <property type="evidence" value="ECO:0007669"/>
    <property type="project" value="TreeGrafter"/>
</dbReference>
<dbReference type="Gene3D" id="1.20.1250.20">
    <property type="entry name" value="MFS general substrate transporter like domains"/>
    <property type="match status" value="2"/>
</dbReference>
<feature type="compositionally biased region" description="Polar residues" evidence="3">
    <location>
        <begin position="534"/>
        <end position="544"/>
    </location>
</feature>
<dbReference type="GO" id="GO:0022857">
    <property type="term" value="F:transmembrane transporter activity"/>
    <property type="evidence" value="ECO:0007669"/>
    <property type="project" value="InterPro"/>
</dbReference>
<dbReference type="Proteomes" id="UP000326565">
    <property type="component" value="Unassembled WGS sequence"/>
</dbReference>
<feature type="compositionally biased region" description="Low complexity" evidence="3">
    <location>
        <begin position="427"/>
        <end position="437"/>
    </location>
</feature>
<feature type="region of interest" description="Disordered" evidence="3">
    <location>
        <begin position="639"/>
        <end position="714"/>
    </location>
</feature>
<evidence type="ECO:0000256" key="2">
    <source>
        <dbReference type="ARBA" id="ARBA00022853"/>
    </source>
</evidence>
<feature type="compositionally biased region" description="Polar residues" evidence="3">
    <location>
        <begin position="859"/>
        <end position="868"/>
    </location>
</feature>
<evidence type="ECO:0000256" key="3">
    <source>
        <dbReference type="SAM" id="MobiDB-lite"/>
    </source>
</evidence>
<feature type="region of interest" description="Disordered" evidence="3">
    <location>
        <begin position="529"/>
        <end position="568"/>
    </location>
</feature>
<dbReference type="GO" id="GO:0006325">
    <property type="term" value="P:chromatin organization"/>
    <property type="evidence" value="ECO:0007669"/>
    <property type="project" value="UniProtKB-KW"/>
</dbReference>
<name>A0A5N5WHL4_9EURO</name>
<feature type="domain" description="Major facilitator superfamily (MFS) profile" evidence="5">
    <location>
        <begin position="1073"/>
        <end position="1281"/>
    </location>
</feature>
<evidence type="ECO:0000259" key="5">
    <source>
        <dbReference type="PROSITE" id="PS50850"/>
    </source>
</evidence>
<feature type="compositionally biased region" description="Basic and acidic residues" evidence="3">
    <location>
        <begin position="660"/>
        <end position="669"/>
    </location>
</feature>
<dbReference type="InterPro" id="IPR011011">
    <property type="entry name" value="Znf_FYVE_PHD"/>
</dbReference>
<dbReference type="PANTHER" id="PTHR46462:SF3">
    <property type="entry name" value="UPSET, ISOFORM A"/>
    <property type="match status" value="1"/>
</dbReference>
<dbReference type="EMBL" id="ML732548">
    <property type="protein sequence ID" value="KAB8067165.1"/>
    <property type="molecule type" value="Genomic_DNA"/>
</dbReference>
<dbReference type="InterPro" id="IPR036259">
    <property type="entry name" value="MFS_trans_sf"/>
</dbReference>
<dbReference type="InterPro" id="IPR011701">
    <property type="entry name" value="MFS"/>
</dbReference>
<evidence type="ECO:0000256" key="4">
    <source>
        <dbReference type="SAM" id="Phobius"/>
    </source>
</evidence>
<evidence type="ECO:0000313" key="7">
    <source>
        <dbReference type="Proteomes" id="UP000326565"/>
    </source>
</evidence>
<feature type="compositionally biased region" description="Polar residues" evidence="3">
    <location>
        <begin position="503"/>
        <end position="512"/>
    </location>
</feature>
<dbReference type="PROSITE" id="PS50850">
    <property type="entry name" value="MFS"/>
    <property type="match status" value="1"/>
</dbReference>
<feature type="region of interest" description="Disordered" evidence="3">
    <location>
        <begin position="407"/>
        <end position="512"/>
    </location>
</feature>
<feature type="compositionally biased region" description="Polar residues" evidence="3">
    <location>
        <begin position="450"/>
        <end position="459"/>
    </location>
</feature>
<proteinExistence type="predicted"/>
<dbReference type="PANTHER" id="PTHR46462">
    <property type="entry name" value="UPSET, ISOFORM A"/>
    <property type="match status" value="1"/>
</dbReference>
<organism evidence="6 7">
    <name type="scientific">Aspergillus leporis</name>
    <dbReference type="NCBI Taxonomy" id="41062"/>
    <lineage>
        <taxon>Eukaryota</taxon>
        <taxon>Fungi</taxon>
        <taxon>Dikarya</taxon>
        <taxon>Ascomycota</taxon>
        <taxon>Pezizomycotina</taxon>
        <taxon>Eurotiomycetes</taxon>
        <taxon>Eurotiomycetidae</taxon>
        <taxon>Eurotiales</taxon>
        <taxon>Aspergillaceae</taxon>
        <taxon>Aspergillus</taxon>
        <taxon>Aspergillus subgen. Circumdati</taxon>
    </lineage>
</organism>
<dbReference type="SUPFAM" id="SSF82199">
    <property type="entry name" value="SET domain"/>
    <property type="match status" value="1"/>
</dbReference>
<feature type="compositionally biased region" description="Basic and acidic residues" evidence="3">
    <location>
        <begin position="869"/>
        <end position="878"/>
    </location>
</feature>
<feature type="compositionally biased region" description="Basic and acidic residues" evidence="3">
    <location>
        <begin position="470"/>
        <end position="486"/>
    </location>
</feature>
<dbReference type="InterPro" id="IPR020846">
    <property type="entry name" value="MFS_dom"/>
</dbReference>
<keyword evidence="4" id="KW-0812">Transmembrane</keyword>
<dbReference type="SUPFAM" id="SSF57903">
    <property type="entry name" value="FYVE/PHD zinc finger"/>
    <property type="match status" value="1"/>
</dbReference>
<evidence type="ECO:0000313" key="6">
    <source>
        <dbReference type="EMBL" id="KAB8067165.1"/>
    </source>
</evidence>
<protein>
    <recommendedName>
        <fullName evidence="5">Major facilitator superfamily (MFS) profile domain-containing protein</fullName>
    </recommendedName>
</protein>
<feature type="transmembrane region" description="Helical" evidence="4">
    <location>
        <begin position="1000"/>
        <end position="1019"/>
    </location>
</feature>
<feature type="transmembrane region" description="Helical" evidence="4">
    <location>
        <begin position="1069"/>
        <end position="1090"/>
    </location>
</feature>
<feature type="compositionally biased region" description="Low complexity" evidence="3">
    <location>
        <begin position="174"/>
        <end position="184"/>
    </location>
</feature>
<feature type="transmembrane region" description="Helical" evidence="4">
    <location>
        <begin position="940"/>
        <end position="960"/>
    </location>
</feature>
<dbReference type="GO" id="GO:0016020">
    <property type="term" value="C:membrane"/>
    <property type="evidence" value="ECO:0007669"/>
    <property type="project" value="UniProtKB-SubCell"/>
</dbReference>
<keyword evidence="4" id="KW-1133">Transmembrane helix</keyword>
<feature type="compositionally biased region" description="Basic and acidic residues" evidence="3">
    <location>
        <begin position="85"/>
        <end position="115"/>
    </location>
</feature>
<feature type="region of interest" description="Disordered" evidence="3">
    <location>
        <begin position="732"/>
        <end position="775"/>
    </location>
</feature>
<keyword evidence="7" id="KW-1185">Reference proteome</keyword>
<dbReference type="InterPro" id="IPR046341">
    <property type="entry name" value="SET_dom_sf"/>
</dbReference>
<dbReference type="OrthoDB" id="1928087at2759"/>
<sequence>MTDTSPIVITHPATEPYPVTVPLNSPAVNGAASDSAAPEEEEPYTIKCICAFEDDDGNTVFCEGCETWQHIECYYHGRDVPEVHNCVDCEPRPLDGKRATERQRRLREQSDGGDRKAKRSGSKTQKKKTKDGDQVNGTHSRSESNARDQPPAKKAKTNHRASGSINSRKRTATSMSPTKSSDSSIPLYSNEFLHLYDHDKGHVNKDNLASWVNEPGALARACNGRPTQDVFTWSGAALDPSHWPSLATETITDTSLDVDGKHPTWKILKTRDYVGKDEIVGEVTGKIGHLRDYCLDPSNRWQALRHPEPFVFFHPQLPLYIDSRHEGNMLRYTYITNKVEYHFCFVAKEDIAADSEITAMWYLDPQLDSAQDVAAMCISNVLSHFGGCACVPSTNCLLASVDRRRHPKALDTNSKQANLKRKKSKSKSNISPPASNSQEDDQVDSRSTRDLTPTLQTPTEGAAFGGESELSAREKRKIAAAEKKFQQLEQDQQTSQRRKKRASGQSTQTTPVIGSASAQACYFAHLGGRDRQSHSPISAISPGSLSGARHGSPRKVSGPGTPPLRPQLGRQQYVDAGTQTELDVSDRLSPSITPTPRPNFVPFTQRLLKRCYADRVRLEQISRQLPVSPSSQSNLVTHLMSPVSSPRAGPPTATTPSVSGERDDVEMKDAVSPMGTSPIWPESSPLSGRGSSTRPPLPPPWPSTAAHNTRIPGSKLISPRVDLRVPMPPATIPSLLPASSPGSGAPAISSSPSTTDAPQHGVAAPGTGVTAPSPVKKKLSLGDYLIRRGTLTTPASEKPQAQTTPMLPPKSPTAQPHANREFPAASNSDRAPDKVVGESGSGKLESARSSDVPMKDVPGSTQASQQQTTHEHRSTVQDAHHVSRFELEQSSLPPTDQGRDAWLMLASCCVIQLPVWAGILYLLSPVSFTLLTRYPHLQKYCASVGLLLSVSGSLLSSFSVTVWHLIVTQGIVCAIGNGLVFSPTTLYLDQWFVRRKGLAYGIMWAAKSICGVALPFVASACLERFGARTTLRAWTVTTLLSTLAALPFVKPRTPPAPSTSAQRLDLTFLKLITFWMLQLGNIIQSFGYFLPTTYLPSYSTTAAGLSNTTGTLLVALFNAASVVGGIVLGSLCDRFEVTNIMLLSSVGSALSVFLFWGLSTPPSSSTAYPQTAVGLLATFSITYGFFAGGFSSTWSGVLTQIKREMPSLETGLIFGLLAGGRGVGNVISGPLSTALIEKGSVGGSDTGYGTEYGALILFTGITAFLGAWSWMWRYLSICFHT</sequence>
<keyword evidence="4" id="KW-0472">Membrane</keyword>
<dbReference type="Pfam" id="PF07690">
    <property type="entry name" value="MFS_1"/>
    <property type="match status" value="1"/>
</dbReference>
<dbReference type="InterPro" id="IPR013083">
    <property type="entry name" value="Znf_RING/FYVE/PHD"/>
</dbReference>
<feature type="compositionally biased region" description="Polar residues" evidence="3">
    <location>
        <begin position="791"/>
        <end position="805"/>
    </location>
</feature>
<dbReference type="GO" id="GO:0006355">
    <property type="term" value="P:regulation of DNA-templated transcription"/>
    <property type="evidence" value="ECO:0007669"/>
    <property type="project" value="TreeGrafter"/>
</dbReference>
<gene>
    <name evidence="6" type="ORF">BDV29DRAFT_196650</name>
</gene>
<feature type="transmembrane region" description="Helical" evidence="4">
    <location>
        <begin position="1140"/>
        <end position="1159"/>
    </location>
</feature>
<feature type="transmembrane region" description="Helical" evidence="4">
    <location>
        <begin position="1252"/>
        <end position="1272"/>
    </location>
</feature>
<keyword evidence="2" id="KW-0156">Chromatin regulator</keyword>
<feature type="compositionally biased region" description="Low complexity" evidence="3">
    <location>
        <begin position="732"/>
        <end position="753"/>
    </location>
</feature>
<comment type="subcellular location">
    <subcellularLocation>
        <location evidence="1">Membrane</location>
        <topology evidence="1">Multi-pass membrane protein</topology>
    </subcellularLocation>
</comment>
<feature type="transmembrane region" description="Helical" evidence="4">
    <location>
        <begin position="1171"/>
        <end position="1190"/>
    </location>
</feature>
<accession>A0A5N5WHL4</accession>